<sequence length="325" mass="34184">MSVLIIAALALLEAGTGDPGTKPGAPVPMIAPAGSEQGIPAPAIPVAAAELPPHVADADAPFKEAPVATESGPKEDQADIVVTVRGRSAPGDPIEAVNFKAFAATQAIDRALVGPAALAYQHTVPAPVRSGVRNVLNNLHEPDVFLNYLLQLKPGKAAETFARFAINSTIGVGGLFDIAKRRPFKLPRRHNGFADTFGYYGVKPGPFLYLPLIGPTTVRDLIGGGLDRFVLPLAVGRPFNRLTFTIPVGVVSALDHRAEFDEQLHILHDGAADPYAASRDFYLRRRQAEIDGLHGKRHGAAKPESAPAAVSAEPTAPAQKSPAPD</sequence>
<keyword evidence="5" id="KW-1185">Reference proteome</keyword>
<accession>A0ABU9Y6J8</accession>
<feature type="region of interest" description="Disordered" evidence="3">
    <location>
        <begin position="293"/>
        <end position="325"/>
    </location>
</feature>
<dbReference type="RefSeq" id="WP_343890380.1">
    <property type="nucleotide sequence ID" value="NZ_BAAAEH010000032.1"/>
</dbReference>
<evidence type="ECO:0000256" key="1">
    <source>
        <dbReference type="ARBA" id="ARBA00010634"/>
    </source>
</evidence>
<dbReference type="InterPro" id="IPR007428">
    <property type="entry name" value="MlaA"/>
</dbReference>
<name>A0ABU9Y6J8_9SPHN</name>
<evidence type="ECO:0000256" key="2">
    <source>
        <dbReference type="ARBA" id="ARBA00022729"/>
    </source>
</evidence>
<protein>
    <submittedName>
        <fullName evidence="4">VacJ family lipoprotein</fullName>
    </submittedName>
</protein>
<comment type="similarity">
    <text evidence="1">Belongs to the MlaA family.</text>
</comment>
<evidence type="ECO:0000313" key="5">
    <source>
        <dbReference type="Proteomes" id="UP001419910"/>
    </source>
</evidence>
<evidence type="ECO:0000313" key="4">
    <source>
        <dbReference type="EMBL" id="MEN2791436.1"/>
    </source>
</evidence>
<proteinExistence type="inferred from homology"/>
<dbReference type="Pfam" id="PF04333">
    <property type="entry name" value="MlaA"/>
    <property type="match status" value="1"/>
</dbReference>
<feature type="compositionally biased region" description="Low complexity" evidence="3">
    <location>
        <begin position="302"/>
        <end position="318"/>
    </location>
</feature>
<comment type="caution">
    <text evidence="4">The sequence shown here is derived from an EMBL/GenBank/DDBJ whole genome shotgun (WGS) entry which is preliminary data.</text>
</comment>
<reference evidence="4 5" key="1">
    <citation type="submission" date="2024-05" db="EMBL/GenBank/DDBJ databases">
        <authorList>
            <person name="Liu Q."/>
            <person name="Xin Y.-H."/>
        </authorList>
    </citation>
    <scope>NUCLEOTIDE SEQUENCE [LARGE SCALE GENOMIC DNA]</scope>
    <source>
        <strain evidence="4 5">CGMCC 1.10181</strain>
    </source>
</reference>
<dbReference type="EMBL" id="JBDIME010000017">
    <property type="protein sequence ID" value="MEN2791436.1"/>
    <property type="molecule type" value="Genomic_DNA"/>
</dbReference>
<keyword evidence="2" id="KW-0732">Signal</keyword>
<organism evidence="4 5">
    <name type="scientific">Sphingomonas oligophenolica</name>
    <dbReference type="NCBI Taxonomy" id="301154"/>
    <lineage>
        <taxon>Bacteria</taxon>
        <taxon>Pseudomonadati</taxon>
        <taxon>Pseudomonadota</taxon>
        <taxon>Alphaproteobacteria</taxon>
        <taxon>Sphingomonadales</taxon>
        <taxon>Sphingomonadaceae</taxon>
        <taxon>Sphingomonas</taxon>
    </lineage>
</organism>
<dbReference type="PRINTS" id="PR01805">
    <property type="entry name" value="VACJLIPOPROT"/>
</dbReference>
<gene>
    <name evidence="4" type="ORF">ABC974_17500</name>
</gene>
<evidence type="ECO:0000256" key="3">
    <source>
        <dbReference type="SAM" id="MobiDB-lite"/>
    </source>
</evidence>
<dbReference type="PANTHER" id="PTHR30035">
    <property type="entry name" value="LIPOPROTEIN VACJ-RELATED"/>
    <property type="match status" value="1"/>
</dbReference>
<dbReference type="Proteomes" id="UP001419910">
    <property type="component" value="Unassembled WGS sequence"/>
</dbReference>
<dbReference type="PANTHER" id="PTHR30035:SF3">
    <property type="entry name" value="INTERMEMBRANE PHOSPHOLIPID TRANSPORT SYSTEM LIPOPROTEIN MLAA"/>
    <property type="match status" value="1"/>
</dbReference>
<keyword evidence="4" id="KW-0449">Lipoprotein</keyword>